<dbReference type="Proteomes" id="UP000638263">
    <property type="component" value="Unassembled WGS sequence"/>
</dbReference>
<feature type="domain" description="Major facilitator superfamily (MFS) profile" evidence="10">
    <location>
        <begin position="16"/>
        <end position="430"/>
    </location>
</feature>
<feature type="transmembrane region" description="Helical" evidence="9">
    <location>
        <begin position="155"/>
        <end position="176"/>
    </location>
</feature>
<sequence length="461" mass="48841">MSSPTDHRPPIDIRTVTRAGAIGNFIEYFDNALYGFFAVTIAALFFPEADPVVGLLATFALFGVSFVVRPLGAIAFGHIGDRWGRKTVLISSILLMSIATATIGLLPTYSAVGILAPVLLLLCRLLQGFSTGGESTTAFVLVVEHSAVATRARSTAPLISSTIGASVAASLTAMLISALVSTELLDNWMWRVPFLLAIPLGVVGLVLRMKVDDADVYKAAAEVSSVVGSDEKNQRPPLVQAFRVAKKKMLTLFLWVALNATAGYITVAYMATNLMHFEGHSKTSAFAIIVIALGFACVAMFPIGRFADRISRKHFAMIVAAGLLIWSYPAFAMAGHGFVVATIGLAVFATLQFSTMITSGLAVVELFPVDIRASASALPYALAFAIFGGTAPFIATSLASEFSPTTPAFYVMACAVGGFFVGWLGLPNAREMAVLSEDPDTALDVTPLRESRSTARSTSES</sequence>
<feature type="transmembrane region" description="Helical" evidence="9">
    <location>
        <begin position="118"/>
        <end position="143"/>
    </location>
</feature>
<gene>
    <name evidence="11" type="ORF">GCM10011588_28030</name>
</gene>
<dbReference type="Pfam" id="PF07690">
    <property type="entry name" value="MFS_1"/>
    <property type="match status" value="1"/>
</dbReference>
<feature type="transmembrane region" description="Helical" evidence="9">
    <location>
        <begin position="188"/>
        <end position="207"/>
    </location>
</feature>
<dbReference type="Gene3D" id="1.20.1250.20">
    <property type="entry name" value="MFS general substrate transporter like domains"/>
    <property type="match status" value="1"/>
</dbReference>
<dbReference type="PROSITE" id="PS00217">
    <property type="entry name" value="SUGAR_TRANSPORT_2"/>
    <property type="match status" value="1"/>
</dbReference>
<organism evidence="11 12">
    <name type="scientific">Nocardia jinanensis</name>
    <dbReference type="NCBI Taxonomy" id="382504"/>
    <lineage>
        <taxon>Bacteria</taxon>
        <taxon>Bacillati</taxon>
        <taxon>Actinomycetota</taxon>
        <taxon>Actinomycetes</taxon>
        <taxon>Mycobacteriales</taxon>
        <taxon>Nocardiaceae</taxon>
        <taxon>Nocardia</taxon>
    </lineage>
</organism>
<reference evidence="11" key="2">
    <citation type="submission" date="2020-09" db="EMBL/GenBank/DDBJ databases">
        <authorList>
            <person name="Sun Q."/>
            <person name="Zhou Y."/>
        </authorList>
    </citation>
    <scope>NUCLEOTIDE SEQUENCE</scope>
    <source>
        <strain evidence="11">CGMCC 4.3508</strain>
    </source>
</reference>
<feature type="transmembrane region" description="Helical" evidence="9">
    <location>
        <begin position="284"/>
        <end position="303"/>
    </location>
</feature>
<comment type="subcellular location">
    <subcellularLocation>
        <location evidence="1">Cell membrane</location>
        <topology evidence="1">Multi-pass membrane protein</topology>
    </subcellularLocation>
</comment>
<evidence type="ECO:0000256" key="3">
    <source>
        <dbReference type="ARBA" id="ARBA00022448"/>
    </source>
</evidence>
<keyword evidence="5 9" id="KW-0812">Transmembrane</keyword>
<protein>
    <submittedName>
        <fullName evidence="11">MFS transporter</fullName>
    </submittedName>
</protein>
<dbReference type="AlphaFoldDB" id="A0A917RJW2"/>
<dbReference type="InterPro" id="IPR036259">
    <property type="entry name" value="MFS_trans_sf"/>
</dbReference>
<keyword evidence="8 9" id="KW-0472">Membrane</keyword>
<dbReference type="GO" id="GO:0015293">
    <property type="term" value="F:symporter activity"/>
    <property type="evidence" value="ECO:0007669"/>
    <property type="project" value="UniProtKB-KW"/>
</dbReference>
<dbReference type="InterPro" id="IPR005829">
    <property type="entry name" value="Sugar_transporter_CS"/>
</dbReference>
<evidence type="ECO:0000256" key="5">
    <source>
        <dbReference type="ARBA" id="ARBA00022692"/>
    </source>
</evidence>
<keyword evidence="3" id="KW-0813">Transport</keyword>
<feature type="transmembrane region" description="Helical" evidence="9">
    <location>
        <begin position="315"/>
        <end position="332"/>
    </location>
</feature>
<feature type="transmembrane region" description="Helical" evidence="9">
    <location>
        <begin position="338"/>
        <end position="364"/>
    </location>
</feature>
<reference evidence="11" key="1">
    <citation type="journal article" date="2014" name="Int. J. Syst. Evol. Microbiol.">
        <title>Complete genome sequence of Corynebacterium casei LMG S-19264T (=DSM 44701T), isolated from a smear-ripened cheese.</title>
        <authorList>
            <consortium name="US DOE Joint Genome Institute (JGI-PGF)"/>
            <person name="Walter F."/>
            <person name="Albersmeier A."/>
            <person name="Kalinowski J."/>
            <person name="Ruckert C."/>
        </authorList>
    </citation>
    <scope>NUCLEOTIDE SEQUENCE</scope>
    <source>
        <strain evidence="11">CGMCC 4.3508</strain>
    </source>
</reference>
<dbReference type="InterPro" id="IPR020846">
    <property type="entry name" value="MFS_dom"/>
</dbReference>
<dbReference type="EMBL" id="BMMH01000005">
    <property type="protein sequence ID" value="GGL12036.1"/>
    <property type="molecule type" value="Genomic_DNA"/>
</dbReference>
<proteinExistence type="inferred from homology"/>
<evidence type="ECO:0000256" key="6">
    <source>
        <dbReference type="ARBA" id="ARBA00022847"/>
    </source>
</evidence>
<name>A0A917RJW2_9NOCA</name>
<evidence type="ECO:0000256" key="9">
    <source>
        <dbReference type="SAM" id="Phobius"/>
    </source>
</evidence>
<dbReference type="GO" id="GO:0005886">
    <property type="term" value="C:plasma membrane"/>
    <property type="evidence" value="ECO:0007669"/>
    <property type="project" value="UniProtKB-SubCell"/>
</dbReference>
<dbReference type="InterPro" id="IPR051084">
    <property type="entry name" value="H+-coupled_symporters"/>
</dbReference>
<accession>A0A917RJW2</accession>
<dbReference type="RefSeq" id="WP_062997877.1">
    <property type="nucleotide sequence ID" value="NZ_BMMH01000005.1"/>
</dbReference>
<feature type="transmembrane region" description="Helical" evidence="9">
    <location>
        <begin position="28"/>
        <end position="46"/>
    </location>
</feature>
<keyword evidence="4" id="KW-1003">Cell membrane</keyword>
<feature type="transmembrane region" description="Helical" evidence="9">
    <location>
        <begin position="252"/>
        <end position="272"/>
    </location>
</feature>
<dbReference type="SUPFAM" id="SSF103473">
    <property type="entry name" value="MFS general substrate transporter"/>
    <property type="match status" value="1"/>
</dbReference>
<keyword evidence="7 9" id="KW-1133">Transmembrane helix</keyword>
<keyword evidence="6" id="KW-0769">Symport</keyword>
<evidence type="ECO:0000256" key="1">
    <source>
        <dbReference type="ARBA" id="ARBA00004651"/>
    </source>
</evidence>
<feature type="transmembrane region" description="Helical" evidence="9">
    <location>
        <begin position="407"/>
        <end position="426"/>
    </location>
</feature>
<evidence type="ECO:0000256" key="7">
    <source>
        <dbReference type="ARBA" id="ARBA00022989"/>
    </source>
</evidence>
<feature type="transmembrane region" description="Helical" evidence="9">
    <location>
        <begin position="376"/>
        <end position="395"/>
    </location>
</feature>
<dbReference type="PANTHER" id="PTHR43528:SF1">
    <property type="entry name" value="ALPHA-KETOGLUTARATE PERMEASE"/>
    <property type="match status" value="1"/>
</dbReference>
<dbReference type="InterPro" id="IPR011701">
    <property type="entry name" value="MFS"/>
</dbReference>
<comment type="caution">
    <text evidence="11">The sequence shown here is derived from an EMBL/GenBank/DDBJ whole genome shotgun (WGS) entry which is preliminary data.</text>
</comment>
<dbReference type="PANTHER" id="PTHR43528">
    <property type="entry name" value="ALPHA-KETOGLUTARATE PERMEASE"/>
    <property type="match status" value="1"/>
</dbReference>
<evidence type="ECO:0000313" key="12">
    <source>
        <dbReference type="Proteomes" id="UP000638263"/>
    </source>
</evidence>
<evidence type="ECO:0000259" key="10">
    <source>
        <dbReference type="PROSITE" id="PS50850"/>
    </source>
</evidence>
<evidence type="ECO:0000256" key="4">
    <source>
        <dbReference type="ARBA" id="ARBA00022475"/>
    </source>
</evidence>
<evidence type="ECO:0000256" key="8">
    <source>
        <dbReference type="ARBA" id="ARBA00023136"/>
    </source>
</evidence>
<comment type="similarity">
    <text evidence="2">Belongs to the major facilitator superfamily. Metabolite:H+ Symporter (MHS) family (TC 2.A.1.6) family.</text>
</comment>
<keyword evidence="12" id="KW-1185">Reference proteome</keyword>
<evidence type="ECO:0000313" key="11">
    <source>
        <dbReference type="EMBL" id="GGL12036.1"/>
    </source>
</evidence>
<feature type="transmembrane region" description="Helical" evidence="9">
    <location>
        <begin position="88"/>
        <end position="106"/>
    </location>
</feature>
<evidence type="ECO:0000256" key="2">
    <source>
        <dbReference type="ARBA" id="ARBA00008240"/>
    </source>
</evidence>
<feature type="transmembrane region" description="Helical" evidence="9">
    <location>
        <begin position="52"/>
        <end position="76"/>
    </location>
</feature>
<dbReference type="PROSITE" id="PS50850">
    <property type="entry name" value="MFS"/>
    <property type="match status" value="1"/>
</dbReference>